<sequence length="119" mass="13465">MRKFKVTLSLSVIVISCISFRFKVFSILLMFQVCKSSFASILNFFQGIRVERYVSCGNCGIDECPLLYLHEICVTYVQYCTQSKCLQVSTFTSTCSMKSKLSHFTVHLSETNNGTVDLA</sequence>
<protein>
    <submittedName>
        <fullName evidence="1">Uncharacterized protein</fullName>
    </submittedName>
</protein>
<accession>A0A8D9F4U2</accession>
<name>A0A8D9F4U2_9HEMI</name>
<organism evidence="1">
    <name type="scientific">Cacopsylla melanoneura</name>
    <dbReference type="NCBI Taxonomy" id="428564"/>
    <lineage>
        <taxon>Eukaryota</taxon>
        <taxon>Metazoa</taxon>
        <taxon>Ecdysozoa</taxon>
        <taxon>Arthropoda</taxon>
        <taxon>Hexapoda</taxon>
        <taxon>Insecta</taxon>
        <taxon>Pterygota</taxon>
        <taxon>Neoptera</taxon>
        <taxon>Paraneoptera</taxon>
        <taxon>Hemiptera</taxon>
        <taxon>Sternorrhyncha</taxon>
        <taxon>Psylloidea</taxon>
        <taxon>Psyllidae</taxon>
        <taxon>Psyllinae</taxon>
        <taxon>Cacopsylla</taxon>
    </lineage>
</organism>
<reference evidence="1" key="1">
    <citation type="submission" date="2021-05" db="EMBL/GenBank/DDBJ databases">
        <authorList>
            <person name="Alioto T."/>
            <person name="Alioto T."/>
            <person name="Gomez Garrido J."/>
        </authorList>
    </citation>
    <scope>NUCLEOTIDE SEQUENCE</scope>
</reference>
<proteinExistence type="predicted"/>
<dbReference type="AlphaFoldDB" id="A0A8D9F4U2"/>
<evidence type="ECO:0000313" key="1">
    <source>
        <dbReference type="EMBL" id="CAG6776967.1"/>
    </source>
</evidence>
<dbReference type="EMBL" id="HBUF01603903">
    <property type="protein sequence ID" value="CAG6776967.1"/>
    <property type="molecule type" value="Transcribed_RNA"/>
</dbReference>
<dbReference type="PROSITE" id="PS51257">
    <property type="entry name" value="PROKAR_LIPOPROTEIN"/>
    <property type="match status" value="1"/>
</dbReference>